<dbReference type="EMBL" id="JARJCW010000020">
    <property type="protein sequence ID" value="KAJ7213927.1"/>
    <property type="molecule type" value="Genomic_DNA"/>
</dbReference>
<accession>A0AAD6VIK9</accession>
<gene>
    <name evidence="1" type="ORF">GGX14DRAFT_563512</name>
</gene>
<sequence>MPLDEINLYFDPDELAAMPTNPQFDAKEWRGQGRLYKDLPHYVALELERTRLVPLEILETMLPLDTLSPVGLVHVANSNLPAFSGKHDTAADDKITLTFDESEPNFFPKNAQDLPLPPLKTIQRLDGAYAQAWLDGKNTV</sequence>
<proteinExistence type="predicted"/>
<evidence type="ECO:0000313" key="1">
    <source>
        <dbReference type="EMBL" id="KAJ7213927.1"/>
    </source>
</evidence>
<name>A0AAD6VIK9_9AGAR</name>
<dbReference type="Proteomes" id="UP001219525">
    <property type="component" value="Unassembled WGS sequence"/>
</dbReference>
<keyword evidence="2" id="KW-1185">Reference proteome</keyword>
<organism evidence="1 2">
    <name type="scientific">Mycena pura</name>
    <dbReference type="NCBI Taxonomy" id="153505"/>
    <lineage>
        <taxon>Eukaryota</taxon>
        <taxon>Fungi</taxon>
        <taxon>Dikarya</taxon>
        <taxon>Basidiomycota</taxon>
        <taxon>Agaricomycotina</taxon>
        <taxon>Agaricomycetes</taxon>
        <taxon>Agaricomycetidae</taxon>
        <taxon>Agaricales</taxon>
        <taxon>Marasmiineae</taxon>
        <taxon>Mycenaceae</taxon>
        <taxon>Mycena</taxon>
    </lineage>
</organism>
<evidence type="ECO:0000313" key="2">
    <source>
        <dbReference type="Proteomes" id="UP001219525"/>
    </source>
</evidence>
<protein>
    <submittedName>
        <fullName evidence="1">Uncharacterized protein</fullName>
    </submittedName>
</protein>
<dbReference type="AlphaFoldDB" id="A0AAD6VIK9"/>
<reference evidence="1" key="1">
    <citation type="submission" date="2023-03" db="EMBL/GenBank/DDBJ databases">
        <title>Massive genome expansion in bonnet fungi (Mycena s.s.) driven by repeated elements and novel gene families across ecological guilds.</title>
        <authorList>
            <consortium name="Lawrence Berkeley National Laboratory"/>
            <person name="Harder C.B."/>
            <person name="Miyauchi S."/>
            <person name="Viragh M."/>
            <person name="Kuo A."/>
            <person name="Thoen E."/>
            <person name="Andreopoulos B."/>
            <person name="Lu D."/>
            <person name="Skrede I."/>
            <person name="Drula E."/>
            <person name="Henrissat B."/>
            <person name="Morin E."/>
            <person name="Kohler A."/>
            <person name="Barry K."/>
            <person name="LaButti K."/>
            <person name="Morin E."/>
            <person name="Salamov A."/>
            <person name="Lipzen A."/>
            <person name="Mereny Z."/>
            <person name="Hegedus B."/>
            <person name="Baldrian P."/>
            <person name="Stursova M."/>
            <person name="Weitz H."/>
            <person name="Taylor A."/>
            <person name="Grigoriev I.V."/>
            <person name="Nagy L.G."/>
            <person name="Martin F."/>
            <person name="Kauserud H."/>
        </authorList>
    </citation>
    <scope>NUCLEOTIDE SEQUENCE</scope>
    <source>
        <strain evidence="1">9144</strain>
    </source>
</reference>
<comment type="caution">
    <text evidence="1">The sequence shown here is derived from an EMBL/GenBank/DDBJ whole genome shotgun (WGS) entry which is preliminary data.</text>
</comment>